<sequence length="29" mass="3126">MIGKRTALLPEGLAPEVVHRDDLVMLPPG</sequence>
<protein>
    <submittedName>
        <fullName evidence="1">Unannotated protein</fullName>
    </submittedName>
</protein>
<accession>A0A6J6VTW7</accession>
<dbReference type="AlphaFoldDB" id="A0A6J6VTW7"/>
<name>A0A6J6VTW7_9ZZZZ</name>
<proteinExistence type="predicted"/>
<evidence type="ECO:0000313" key="1">
    <source>
        <dbReference type="EMBL" id="CAB4774866.1"/>
    </source>
</evidence>
<reference evidence="1" key="1">
    <citation type="submission" date="2020-05" db="EMBL/GenBank/DDBJ databases">
        <authorList>
            <person name="Chiriac C."/>
            <person name="Salcher M."/>
            <person name="Ghai R."/>
            <person name="Kavagutti S V."/>
        </authorList>
    </citation>
    <scope>NUCLEOTIDE SEQUENCE</scope>
</reference>
<organism evidence="1">
    <name type="scientific">freshwater metagenome</name>
    <dbReference type="NCBI Taxonomy" id="449393"/>
    <lineage>
        <taxon>unclassified sequences</taxon>
        <taxon>metagenomes</taxon>
        <taxon>ecological metagenomes</taxon>
    </lineage>
</organism>
<gene>
    <name evidence="1" type="ORF">UFOPK2754_03304</name>
</gene>
<dbReference type="EMBL" id="CAEZYR010000217">
    <property type="protein sequence ID" value="CAB4774866.1"/>
    <property type="molecule type" value="Genomic_DNA"/>
</dbReference>